<evidence type="ECO:0000313" key="2">
    <source>
        <dbReference type="EMBL" id="GGD68448.1"/>
    </source>
</evidence>
<dbReference type="AlphaFoldDB" id="A0A917DT30"/>
<dbReference type="GO" id="GO:0003677">
    <property type="term" value="F:DNA binding"/>
    <property type="evidence" value="ECO:0007669"/>
    <property type="project" value="InterPro"/>
</dbReference>
<dbReference type="PROSITE" id="PS50943">
    <property type="entry name" value="HTH_CROC1"/>
    <property type="match status" value="1"/>
</dbReference>
<evidence type="ECO:0000313" key="3">
    <source>
        <dbReference type="Proteomes" id="UP000609064"/>
    </source>
</evidence>
<comment type="caution">
    <text evidence="2">The sequence shown here is derived from an EMBL/GenBank/DDBJ whole genome shotgun (WGS) entry which is preliminary data.</text>
</comment>
<dbReference type="RefSeq" id="WP_229250752.1">
    <property type="nucleotide sequence ID" value="NZ_BMKK01000007.1"/>
</dbReference>
<reference evidence="2" key="1">
    <citation type="journal article" date="2014" name="Int. J. Syst. Evol. Microbiol.">
        <title>Complete genome sequence of Corynebacterium casei LMG S-19264T (=DSM 44701T), isolated from a smear-ripened cheese.</title>
        <authorList>
            <consortium name="US DOE Joint Genome Institute (JGI-PGF)"/>
            <person name="Walter F."/>
            <person name="Albersmeier A."/>
            <person name="Kalinowski J."/>
            <person name="Ruckert C."/>
        </authorList>
    </citation>
    <scope>NUCLEOTIDE SEQUENCE</scope>
    <source>
        <strain evidence="2">CGMCC 1.15958</strain>
    </source>
</reference>
<keyword evidence="3" id="KW-1185">Reference proteome</keyword>
<dbReference type="Gene3D" id="1.10.260.40">
    <property type="entry name" value="lambda repressor-like DNA-binding domains"/>
    <property type="match status" value="1"/>
</dbReference>
<proteinExistence type="predicted"/>
<dbReference type="InterPro" id="IPR010982">
    <property type="entry name" value="Lambda_DNA-bd_dom_sf"/>
</dbReference>
<dbReference type="Proteomes" id="UP000609064">
    <property type="component" value="Unassembled WGS sequence"/>
</dbReference>
<reference evidence="2" key="2">
    <citation type="submission" date="2020-09" db="EMBL/GenBank/DDBJ databases">
        <authorList>
            <person name="Sun Q."/>
            <person name="Zhou Y."/>
        </authorList>
    </citation>
    <scope>NUCLEOTIDE SEQUENCE</scope>
    <source>
        <strain evidence="2">CGMCC 1.15958</strain>
    </source>
</reference>
<protein>
    <recommendedName>
        <fullName evidence="1">HTH cro/C1-type domain-containing protein</fullName>
    </recommendedName>
</protein>
<name>A0A917DT30_9BACT</name>
<evidence type="ECO:0000259" key="1">
    <source>
        <dbReference type="PROSITE" id="PS50943"/>
    </source>
</evidence>
<dbReference type="CDD" id="cd00093">
    <property type="entry name" value="HTH_XRE"/>
    <property type="match status" value="1"/>
</dbReference>
<dbReference type="InterPro" id="IPR001387">
    <property type="entry name" value="Cro/C1-type_HTH"/>
</dbReference>
<dbReference type="Pfam" id="PF01381">
    <property type="entry name" value="HTH_3"/>
    <property type="match status" value="1"/>
</dbReference>
<dbReference type="SUPFAM" id="SSF47413">
    <property type="entry name" value="lambda repressor-like DNA-binding domains"/>
    <property type="match status" value="1"/>
</dbReference>
<sequence>MGRTSTDKPSISQEELCYLANISKNQIGNIERGEVNETISTVFALAKSLQIEIIDLFKFE</sequence>
<gene>
    <name evidence="2" type="ORF">GCM10011514_35690</name>
</gene>
<accession>A0A917DT30</accession>
<dbReference type="EMBL" id="BMKK01000007">
    <property type="protein sequence ID" value="GGD68448.1"/>
    <property type="molecule type" value="Genomic_DNA"/>
</dbReference>
<organism evidence="2 3">
    <name type="scientific">Emticicia aquatilis</name>
    <dbReference type="NCBI Taxonomy" id="1537369"/>
    <lineage>
        <taxon>Bacteria</taxon>
        <taxon>Pseudomonadati</taxon>
        <taxon>Bacteroidota</taxon>
        <taxon>Cytophagia</taxon>
        <taxon>Cytophagales</taxon>
        <taxon>Leadbetterellaceae</taxon>
        <taxon>Emticicia</taxon>
    </lineage>
</organism>
<feature type="domain" description="HTH cro/C1-type" evidence="1">
    <location>
        <begin position="11"/>
        <end position="56"/>
    </location>
</feature>